<evidence type="ECO:0000313" key="3">
    <source>
        <dbReference type="Proteomes" id="UP000176897"/>
    </source>
</evidence>
<feature type="chain" id="PRO_5009533137" description="Solute-binding protein family 5 domain-containing protein" evidence="1">
    <location>
        <begin position="18"/>
        <end position="208"/>
    </location>
</feature>
<organism evidence="2 3">
    <name type="scientific">Candidatus Uhrbacteria bacterium RIFCSPLOWO2_01_FULL_47_24</name>
    <dbReference type="NCBI Taxonomy" id="1802401"/>
    <lineage>
        <taxon>Bacteria</taxon>
        <taxon>Candidatus Uhriibacteriota</taxon>
    </lineage>
</organism>
<comment type="caution">
    <text evidence="2">The sequence shown here is derived from an EMBL/GenBank/DDBJ whole genome shotgun (WGS) entry which is preliminary data.</text>
</comment>
<reference evidence="2 3" key="1">
    <citation type="journal article" date="2016" name="Nat. Commun.">
        <title>Thousands of microbial genomes shed light on interconnected biogeochemical processes in an aquifer system.</title>
        <authorList>
            <person name="Anantharaman K."/>
            <person name="Brown C.T."/>
            <person name="Hug L.A."/>
            <person name="Sharon I."/>
            <person name="Castelle C.J."/>
            <person name="Probst A.J."/>
            <person name="Thomas B.C."/>
            <person name="Singh A."/>
            <person name="Wilkins M.J."/>
            <person name="Karaoz U."/>
            <person name="Brodie E.L."/>
            <person name="Williams K.H."/>
            <person name="Hubbard S.S."/>
            <person name="Banfield J.F."/>
        </authorList>
    </citation>
    <scope>NUCLEOTIDE SEQUENCE [LARGE SCALE GENOMIC DNA]</scope>
</reference>
<name>A0A1F7UUP6_9BACT</name>
<evidence type="ECO:0008006" key="4">
    <source>
        <dbReference type="Google" id="ProtNLM"/>
    </source>
</evidence>
<proteinExistence type="predicted"/>
<sequence length="208" mass="23474">MKMAIALFVCLLGCRTAATPKPSSSAVVYASGPLFTLMGSRAFVVEEYHRSSLALTMLERNNRLGQRKTPMKCAGYLWHSFTSISYDSVAVIRVCDGISFGQNREIRFAIGEYLTLSTKFEKMLKHAQEISRPIEHAAFYINVRRTDDASPWSITLVALLFDDNMHETDMERMDGSFSAGNTLQVLYDIFDIWEPYSAPGERHSTPPR</sequence>
<dbReference type="AlphaFoldDB" id="A0A1F7UUP6"/>
<accession>A0A1F7UUP6</accession>
<feature type="signal peptide" evidence="1">
    <location>
        <begin position="1"/>
        <end position="17"/>
    </location>
</feature>
<gene>
    <name evidence="2" type="ORF">A3B21_04865</name>
</gene>
<evidence type="ECO:0000256" key="1">
    <source>
        <dbReference type="SAM" id="SignalP"/>
    </source>
</evidence>
<protein>
    <recommendedName>
        <fullName evidence="4">Solute-binding protein family 5 domain-containing protein</fullName>
    </recommendedName>
</protein>
<keyword evidence="1" id="KW-0732">Signal</keyword>
<dbReference type="EMBL" id="MGEJ01000001">
    <property type="protein sequence ID" value="OGL82020.1"/>
    <property type="molecule type" value="Genomic_DNA"/>
</dbReference>
<dbReference type="STRING" id="1802401.A3B21_04865"/>
<dbReference type="Proteomes" id="UP000176897">
    <property type="component" value="Unassembled WGS sequence"/>
</dbReference>
<evidence type="ECO:0000313" key="2">
    <source>
        <dbReference type="EMBL" id="OGL82020.1"/>
    </source>
</evidence>